<evidence type="ECO:0000256" key="7">
    <source>
        <dbReference type="SAM" id="Phobius"/>
    </source>
</evidence>
<comment type="similarity">
    <text evidence="5">Belongs to the SAT4 family.</text>
</comment>
<dbReference type="EMBL" id="JAUJFL010000004">
    <property type="protein sequence ID" value="KAK2605681.1"/>
    <property type="molecule type" value="Genomic_DNA"/>
</dbReference>
<feature type="transmembrane region" description="Helical" evidence="7">
    <location>
        <begin position="124"/>
        <end position="148"/>
    </location>
</feature>
<evidence type="ECO:0000313" key="10">
    <source>
        <dbReference type="Proteomes" id="UP001265746"/>
    </source>
</evidence>
<dbReference type="AlphaFoldDB" id="A0AAD9SGJ9"/>
<feature type="domain" description="Rhodopsin" evidence="8">
    <location>
        <begin position="26"/>
        <end position="264"/>
    </location>
</feature>
<sequence>MMGDPRIFSYILISIMYGISTTTIMMRIYIRGLTIRSLWWDDWVMAAMLFFNTAQQVISYVLFSHGAGLNMAEVMTSHPEWLPVILKWNLVNQFWYTWLQFNVKMCFLLFYYRLTDRTSFRLWLWAIMGFHIITTVVIVLLIALQSIPLAAVYEPSKYPDAISLDLNVILFVPFALTLATDFFILALPLPIVLSLQMSSKRRMAVLAVVTTGGLAVVVCGLRGIILTEAARTADFTLTLGKLLVMLNAEMQVAIVAANMPSLKTFHTFWRLRRLGPGQGVGEESLETRSRRIASRSRGEIELRSEQLASKLLDSGRHQGMPGHGFAKLTEENPTYFKDDDDSTNASTKDSVGKFVTANTSI</sequence>
<comment type="caution">
    <text evidence="9">The sequence shown here is derived from an EMBL/GenBank/DDBJ whole genome shotgun (WGS) entry which is preliminary data.</text>
</comment>
<dbReference type="InterPro" id="IPR052337">
    <property type="entry name" value="SAT4-like"/>
</dbReference>
<evidence type="ECO:0000259" key="8">
    <source>
        <dbReference type="Pfam" id="PF20684"/>
    </source>
</evidence>
<gene>
    <name evidence="9" type="ORF">N8I77_008503</name>
</gene>
<dbReference type="Pfam" id="PF20684">
    <property type="entry name" value="Fung_rhodopsin"/>
    <property type="match status" value="1"/>
</dbReference>
<dbReference type="GO" id="GO:0016020">
    <property type="term" value="C:membrane"/>
    <property type="evidence" value="ECO:0007669"/>
    <property type="project" value="UniProtKB-SubCell"/>
</dbReference>
<evidence type="ECO:0000256" key="2">
    <source>
        <dbReference type="ARBA" id="ARBA00022692"/>
    </source>
</evidence>
<keyword evidence="3 7" id="KW-1133">Transmembrane helix</keyword>
<feature type="transmembrane region" description="Helical" evidence="7">
    <location>
        <begin position="205"/>
        <end position="225"/>
    </location>
</feature>
<evidence type="ECO:0000256" key="5">
    <source>
        <dbReference type="ARBA" id="ARBA00038359"/>
    </source>
</evidence>
<dbReference type="InterPro" id="IPR049326">
    <property type="entry name" value="Rhodopsin_dom_fungi"/>
</dbReference>
<keyword evidence="4 7" id="KW-0472">Membrane</keyword>
<reference evidence="9" key="1">
    <citation type="submission" date="2023-06" db="EMBL/GenBank/DDBJ databases">
        <authorList>
            <person name="Noh H."/>
        </authorList>
    </citation>
    <scope>NUCLEOTIDE SEQUENCE</scope>
    <source>
        <strain evidence="9">DUCC20226</strain>
    </source>
</reference>
<proteinExistence type="inferred from homology"/>
<keyword evidence="2 7" id="KW-0812">Transmembrane</keyword>
<organism evidence="9 10">
    <name type="scientific">Phomopsis amygdali</name>
    <name type="common">Fusicoccum amygdali</name>
    <dbReference type="NCBI Taxonomy" id="1214568"/>
    <lineage>
        <taxon>Eukaryota</taxon>
        <taxon>Fungi</taxon>
        <taxon>Dikarya</taxon>
        <taxon>Ascomycota</taxon>
        <taxon>Pezizomycotina</taxon>
        <taxon>Sordariomycetes</taxon>
        <taxon>Sordariomycetidae</taxon>
        <taxon>Diaporthales</taxon>
        <taxon>Diaporthaceae</taxon>
        <taxon>Diaporthe</taxon>
    </lineage>
</organism>
<feature type="region of interest" description="Disordered" evidence="6">
    <location>
        <begin position="320"/>
        <end position="349"/>
    </location>
</feature>
<name>A0AAD9SGJ9_PHOAM</name>
<evidence type="ECO:0000256" key="6">
    <source>
        <dbReference type="SAM" id="MobiDB-lite"/>
    </source>
</evidence>
<protein>
    <recommendedName>
        <fullName evidence="8">Rhodopsin domain-containing protein</fullName>
    </recommendedName>
</protein>
<feature type="transmembrane region" description="Helical" evidence="7">
    <location>
        <begin position="42"/>
        <end position="63"/>
    </location>
</feature>
<dbReference type="PANTHER" id="PTHR33048:SF47">
    <property type="entry name" value="INTEGRAL MEMBRANE PROTEIN-RELATED"/>
    <property type="match status" value="1"/>
</dbReference>
<dbReference type="PANTHER" id="PTHR33048">
    <property type="entry name" value="PTH11-LIKE INTEGRAL MEMBRANE PROTEIN (AFU_ORTHOLOGUE AFUA_5G11245)"/>
    <property type="match status" value="1"/>
</dbReference>
<keyword evidence="10" id="KW-1185">Reference proteome</keyword>
<dbReference type="Proteomes" id="UP001265746">
    <property type="component" value="Unassembled WGS sequence"/>
</dbReference>
<comment type="subcellular location">
    <subcellularLocation>
        <location evidence="1">Membrane</location>
        <topology evidence="1">Multi-pass membrane protein</topology>
    </subcellularLocation>
</comment>
<evidence type="ECO:0000256" key="3">
    <source>
        <dbReference type="ARBA" id="ARBA00022989"/>
    </source>
</evidence>
<evidence type="ECO:0000256" key="4">
    <source>
        <dbReference type="ARBA" id="ARBA00023136"/>
    </source>
</evidence>
<feature type="transmembrane region" description="Helical" evidence="7">
    <location>
        <begin position="168"/>
        <end position="193"/>
    </location>
</feature>
<accession>A0AAD9SGJ9</accession>
<feature type="transmembrane region" description="Helical" evidence="7">
    <location>
        <begin position="6"/>
        <end position="30"/>
    </location>
</feature>
<evidence type="ECO:0000313" key="9">
    <source>
        <dbReference type="EMBL" id="KAK2605681.1"/>
    </source>
</evidence>
<evidence type="ECO:0000256" key="1">
    <source>
        <dbReference type="ARBA" id="ARBA00004141"/>
    </source>
</evidence>